<reference evidence="1" key="1">
    <citation type="submission" date="2019-03" db="EMBL/GenBank/DDBJ databases">
        <title>Single cell metagenomics reveals metabolic interactions within the superorganism composed of flagellate Streblomastix strix and complex community of Bacteroidetes bacteria on its surface.</title>
        <authorList>
            <person name="Treitli S.C."/>
            <person name="Kolisko M."/>
            <person name="Husnik F."/>
            <person name="Keeling P."/>
            <person name="Hampl V."/>
        </authorList>
    </citation>
    <scope>NUCLEOTIDE SEQUENCE</scope>
    <source>
        <strain evidence="1">STM</strain>
    </source>
</reference>
<comment type="caution">
    <text evidence="1">The sequence shown here is derived from an EMBL/GenBank/DDBJ whole genome shotgun (WGS) entry which is preliminary data.</text>
</comment>
<protein>
    <submittedName>
        <fullName evidence="1">Uncharacterized protein</fullName>
    </submittedName>
</protein>
<proteinExistence type="predicted"/>
<evidence type="ECO:0000313" key="1">
    <source>
        <dbReference type="EMBL" id="KAA6327998.1"/>
    </source>
</evidence>
<gene>
    <name evidence="1" type="ORF">EZS27_023060</name>
</gene>
<dbReference type="InterPro" id="IPR017853">
    <property type="entry name" value="GH"/>
</dbReference>
<sequence length="308" mass="34966">MQKKISILVFILFIVCNAANAQMKDPQDWVGYEDVMGVKNGLQHYDYNATLIESTAPANVFWPGDNINLKFQLENNTHQTIETDAKIYVFRYGTKGIPNDIWLPQIVKLDYEKVIPARITISPNGYTNTSISIDDIKRYGGYAVVFDLGKYGRRLGTSFVYSMKPSPVKMQYPKQSLDDLGVDFLSRVGIQSICHGIPYVSTASADYQVFMQDFAGLMKKYMDNNITVMLMFGEGRVAPLMPLGTSRPHLDESNTFLRTKQDLVWLPQMDEDFKKYVKELCLKFGWPNGPVTAVCLWNEPWEGMSISG</sequence>
<organism evidence="1">
    <name type="scientific">termite gut metagenome</name>
    <dbReference type="NCBI Taxonomy" id="433724"/>
    <lineage>
        <taxon>unclassified sequences</taxon>
        <taxon>metagenomes</taxon>
        <taxon>organismal metagenomes</taxon>
    </lineage>
</organism>
<dbReference type="SUPFAM" id="SSF51445">
    <property type="entry name" value="(Trans)glycosidases"/>
    <property type="match status" value="1"/>
</dbReference>
<accession>A0A5J4R356</accession>
<dbReference type="EMBL" id="SNRY01001894">
    <property type="protein sequence ID" value="KAA6327998.1"/>
    <property type="molecule type" value="Genomic_DNA"/>
</dbReference>
<dbReference type="AlphaFoldDB" id="A0A5J4R356"/>
<name>A0A5J4R356_9ZZZZ</name>